<dbReference type="SUPFAM" id="SSF53756">
    <property type="entry name" value="UDP-Glycosyltransferase/glycogen phosphorylase"/>
    <property type="match status" value="1"/>
</dbReference>
<dbReference type="Proteomes" id="UP000823637">
    <property type="component" value="Unassembled WGS sequence"/>
</dbReference>
<keyword evidence="1" id="KW-0808">Transferase</keyword>
<sequence length="336" mass="38317">MMGTGTKLRILVCPLDWGLGHAARCVPLINRYLNAGHEVIVASYGQSGELLKQEFPTLLHIEFPSFTIRYSASGNQIPAILRTLPDILRYYRKEHRMIKAIVKVYEIDLVVSDNRFGLWGCGTHTMYITHQLMVKMPHGLKFLEYPVHLLHKHIINKYDRCAIPDSPDIRLSGDLANKYPLPRNAEFVGIHSRFQKEGEAVPCDILIIISGPEPQRSMFETEMVRRYKYSKADIVMVRGLPQNEDTSGQYGNIKVFNHMNGKDLAAYIRGTRRIICRSGYTTLMDLHVMGKLSCATLYPTPGQTEQEYLAAYCSEKKLSKTSTVDKPRKRGRLSRK</sequence>
<dbReference type="GO" id="GO:0016740">
    <property type="term" value="F:transferase activity"/>
    <property type="evidence" value="ECO:0007669"/>
    <property type="project" value="UniProtKB-KW"/>
</dbReference>
<organism evidence="1 2">
    <name type="scientific">Candidatus Enterocola intestinipullorum</name>
    <dbReference type="NCBI Taxonomy" id="2840783"/>
    <lineage>
        <taxon>Bacteria</taxon>
        <taxon>Pseudomonadati</taxon>
        <taxon>Bacteroidota</taxon>
        <taxon>Bacteroidia</taxon>
        <taxon>Bacteroidales</taxon>
        <taxon>Candidatus Enterocola</taxon>
    </lineage>
</organism>
<comment type="caution">
    <text evidence="1">The sequence shown here is derived from an EMBL/GenBank/DDBJ whole genome shotgun (WGS) entry which is preliminary data.</text>
</comment>
<reference evidence="1" key="2">
    <citation type="journal article" date="2021" name="PeerJ">
        <title>Extensive microbial diversity within the chicken gut microbiome revealed by metagenomics and culture.</title>
        <authorList>
            <person name="Gilroy R."/>
            <person name="Ravi A."/>
            <person name="Getino M."/>
            <person name="Pursley I."/>
            <person name="Horton D.L."/>
            <person name="Alikhan N.F."/>
            <person name="Baker D."/>
            <person name="Gharbi K."/>
            <person name="Hall N."/>
            <person name="Watson M."/>
            <person name="Adriaenssens E.M."/>
            <person name="Foster-Nyarko E."/>
            <person name="Jarju S."/>
            <person name="Secka A."/>
            <person name="Antonio M."/>
            <person name="Oren A."/>
            <person name="Chaudhuri R.R."/>
            <person name="La Ragione R."/>
            <person name="Hildebrand F."/>
            <person name="Pallen M.J."/>
        </authorList>
    </citation>
    <scope>NUCLEOTIDE SEQUENCE</scope>
    <source>
        <strain evidence="1">D3-1215</strain>
    </source>
</reference>
<protein>
    <submittedName>
        <fullName evidence="1">Glycosyl transferase family 28</fullName>
    </submittedName>
</protein>
<dbReference type="AlphaFoldDB" id="A0A9D9EIC8"/>
<evidence type="ECO:0000313" key="2">
    <source>
        <dbReference type="Proteomes" id="UP000823637"/>
    </source>
</evidence>
<dbReference type="Gene3D" id="3.40.50.2000">
    <property type="entry name" value="Glycogen Phosphorylase B"/>
    <property type="match status" value="1"/>
</dbReference>
<gene>
    <name evidence="1" type="ORF">IAC32_07235</name>
</gene>
<name>A0A9D9EIC8_9BACT</name>
<reference evidence="1" key="1">
    <citation type="submission" date="2020-10" db="EMBL/GenBank/DDBJ databases">
        <authorList>
            <person name="Gilroy R."/>
        </authorList>
    </citation>
    <scope>NUCLEOTIDE SEQUENCE</scope>
    <source>
        <strain evidence="1">D3-1215</strain>
    </source>
</reference>
<accession>A0A9D9EIC8</accession>
<proteinExistence type="predicted"/>
<evidence type="ECO:0000313" key="1">
    <source>
        <dbReference type="EMBL" id="MBO8447518.1"/>
    </source>
</evidence>
<dbReference type="EMBL" id="JADIMR010000106">
    <property type="protein sequence ID" value="MBO8447518.1"/>
    <property type="molecule type" value="Genomic_DNA"/>
</dbReference>